<feature type="compositionally biased region" description="Basic and acidic residues" evidence="1">
    <location>
        <begin position="30"/>
        <end position="42"/>
    </location>
</feature>
<reference evidence="2 3" key="1">
    <citation type="journal article" date="2023" name="Mol. Biol. Evol.">
        <title>Genomics of Secondarily Temperate Adaptation in the Only Non-Antarctic Icefish.</title>
        <authorList>
            <person name="Rivera-Colon A.G."/>
            <person name="Rayamajhi N."/>
            <person name="Minhas B.F."/>
            <person name="Madrigal G."/>
            <person name="Bilyk K.T."/>
            <person name="Yoon V."/>
            <person name="Hune M."/>
            <person name="Gregory S."/>
            <person name="Cheng C.H.C."/>
            <person name="Catchen J.M."/>
        </authorList>
    </citation>
    <scope>NUCLEOTIDE SEQUENCE [LARGE SCALE GENOMIC DNA]</scope>
    <source>
        <strain evidence="2">JC2023a</strain>
    </source>
</reference>
<evidence type="ECO:0000313" key="2">
    <source>
        <dbReference type="EMBL" id="KAK5905274.1"/>
    </source>
</evidence>
<proteinExistence type="predicted"/>
<name>A0AAN8HA99_9TELE</name>
<dbReference type="Proteomes" id="UP001335648">
    <property type="component" value="Unassembled WGS sequence"/>
</dbReference>
<sequence>MPGTDQGATAAEAAGDARQAGGAAFAGRGGRPDPDPDPRGVDRTWVVLEADQRITTGQNSFRISGITTWLTTASLA</sequence>
<organism evidence="2 3">
    <name type="scientific">Champsocephalus esox</name>
    <name type="common">pike icefish</name>
    <dbReference type="NCBI Taxonomy" id="159716"/>
    <lineage>
        <taxon>Eukaryota</taxon>
        <taxon>Metazoa</taxon>
        <taxon>Chordata</taxon>
        <taxon>Craniata</taxon>
        <taxon>Vertebrata</taxon>
        <taxon>Euteleostomi</taxon>
        <taxon>Actinopterygii</taxon>
        <taxon>Neopterygii</taxon>
        <taxon>Teleostei</taxon>
        <taxon>Neoteleostei</taxon>
        <taxon>Acanthomorphata</taxon>
        <taxon>Eupercaria</taxon>
        <taxon>Perciformes</taxon>
        <taxon>Notothenioidei</taxon>
        <taxon>Channichthyidae</taxon>
        <taxon>Champsocephalus</taxon>
    </lineage>
</organism>
<dbReference type="AlphaFoldDB" id="A0AAN8HA99"/>
<evidence type="ECO:0000256" key="1">
    <source>
        <dbReference type="SAM" id="MobiDB-lite"/>
    </source>
</evidence>
<accession>A0AAN8HA99</accession>
<dbReference type="EMBL" id="JAULUE010002050">
    <property type="protein sequence ID" value="KAK5905274.1"/>
    <property type="molecule type" value="Genomic_DNA"/>
</dbReference>
<comment type="caution">
    <text evidence="2">The sequence shown here is derived from an EMBL/GenBank/DDBJ whole genome shotgun (WGS) entry which is preliminary data.</text>
</comment>
<evidence type="ECO:0000313" key="3">
    <source>
        <dbReference type="Proteomes" id="UP001335648"/>
    </source>
</evidence>
<protein>
    <submittedName>
        <fullName evidence="2">Uncharacterized protein</fullName>
    </submittedName>
</protein>
<keyword evidence="3" id="KW-1185">Reference proteome</keyword>
<feature type="compositionally biased region" description="Low complexity" evidence="1">
    <location>
        <begin position="1"/>
        <end position="26"/>
    </location>
</feature>
<gene>
    <name evidence="2" type="ORF">CesoFtcFv8_006754</name>
</gene>
<feature type="region of interest" description="Disordered" evidence="1">
    <location>
        <begin position="1"/>
        <end position="42"/>
    </location>
</feature>